<keyword evidence="2" id="KW-0472">Membrane</keyword>
<evidence type="ECO:0000313" key="8">
    <source>
        <dbReference type="EMBL" id="RTZ16635.1"/>
    </source>
</evidence>
<feature type="domain" description="Type II/III secretion system secretin-like" evidence="6">
    <location>
        <begin position="334"/>
        <end position="483"/>
    </location>
</feature>
<evidence type="ECO:0000256" key="4">
    <source>
        <dbReference type="RuleBase" id="RU004004"/>
    </source>
</evidence>
<keyword evidence="4" id="KW-0813">Transport</keyword>
<feature type="signal peptide" evidence="5">
    <location>
        <begin position="1"/>
        <end position="19"/>
    </location>
</feature>
<dbReference type="Gene3D" id="3.55.50.30">
    <property type="match status" value="1"/>
</dbReference>
<evidence type="ECO:0000256" key="1">
    <source>
        <dbReference type="ARBA" id="ARBA00004370"/>
    </source>
</evidence>
<name>A0A432CXK0_9VIBR</name>
<evidence type="ECO:0000313" key="9">
    <source>
        <dbReference type="Proteomes" id="UP000268973"/>
    </source>
</evidence>
<feature type="chain" id="PRO_5019153612" evidence="5">
    <location>
        <begin position="20"/>
        <end position="484"/>
    </location>
</feature>
<keyword evidence="9" id="KW-1185">Reference proteome</keyword>
<dbReference type="GO" id="GO:0009279">
    <property type="term" value="C:cell outer membrane"/>
    <property type="evidence" value="ECO:0007669"/>
    <property type="project" value="UniProtKB-SubCell"/>
</dbReference>
<organism evidence="8 9">
    <name type="scientific">Vibrio aquaticus</name>
    <dbReference type="NCBI Taxonomy" id="2496559"/>
    <lineage>
        <taxon>Bacteria</taxon>
        <taxon>Pseudomonadati</taxon>
        <taxon>Pseudomonadota</taxon>
        <taxon>Gammaproteobacteria</taxon>
        <taxon>Vibrionales</taxon>
        <taxon>Vibrionaceae</taxon>
        <taxon>Vibrio</taxon>
    </lineage>
</organism>
<protein>
    <submittedName>
        <fullName evidence="8">Secretin</fullName>
    </submittedName>
</protein>
<feature type="domain" description="NolW-like" evidence="7">
    <location>
        <begin position="239"/>
        <end position="278"/>
    </location>
</feature>
<evidence type="ECO:0000256" key="2">
    <source>
        <dbReference type="ARBA" id="ARBA00023136"/>
    </source>
</evidence>
<dbReference type="PROSITE" id="PS00875">
    <property type="entry name" value="T2SP_D"/>
    <property type="match status" value="1"/>
</dbReference>
<proteinExistence type="inferred from homology"/>
<dbReference type="InterPro" id="IPR004846">
    <property type="entry name" value="T2SS/T3SS_dom"/>
</dbReference>
<gene>
    <name evidence="8" type="ORF">EJ063_07520</name>
</gene>
<dbReference type="PANTHER" id="PTHR30332:SF5">
    <property type="entry name" value="SPI-1 TYPE 3 SECRETION SYSTEM SECRETIN"/>
    <property type="match status" value="1"/>
</dbReference>
<comment type="caution">
    <text evidence="8">The sequence shown here is derived from an EMBL/GenBank/DDBJ whole genome shotgun (WGS) entry which is preliminary data.</text>
</comment>
<dbReference type="InterPro" id="IPR050810">
    <property type="entry name" value="Bact_Secretion_Sys_Channel"/>
</dbReference>
<dbReference type="Proteomes" id="UP000268973">
    <property type="component" value="Unassembled WGS sequence"/>
</dbReference>
<accession>A0A432CXK0</accession>
<reference evidence="8 9" key="1">
    <citation type="submission" date="2018-12" db="EMBL/GenBank/DDBJ databases">
        <title>Vibrio sp. isolated from China Sea.</title>
        <authorList>
            <person name="Li Y."/>
        </authorList>
    </citation>
    <scope>NUCLEOTIDE SEQUENCE [LARGE SCALE GENOMIC DNA]</scope>
    <source>
        <strain evidence="8 9">BEI207</strain>
    </source>
</reference>
<evidence type="ECO:0000259" key="7">
    <source>
        <dbReference type="Pfam" id="PF03958"/>
    </source>
</evidence>
<dbReference type="GO" id="GO:0015627">
    <property type="term" value="C:type II protein secretion system complex"/>
    <property type="evidence" value="ECO:0007669"/>
    <property type="project" value="TreeGrafter"/>
</dbReference>
<dbReference type="Pfam" id="PF00263">
    <property type="entry name" value="Secretin"/>
    <property type="match status" value="1"/>
</dbReference>
<dbReference type="RefSeq" id="WP_126573556.1">
    <property type="nucleotide sequence ID" value="NZ_RXZH01000002.1"/>
</dbReference>
<dbReference type="GO" id="GO:0009306">
    <property type="term" value="P:protein secretion"/>
    <property type="evidence" value="ECO:0007669"/>
    <property type="project" value="InterPro"/>
</dbReference>
<comment type="subcellular location">
    <subcellularLocation>
        <location evidence="4">Cell outer membrane</location>
    </subcellularLocation>
    <subcellularLocation>
        <location evidence="1">Membrane</location>
    </subcellularLocation>
</comment>
<keyword evidence="5" id="KW-0732">Signal</keyword>
<dbReference type="OrthoDB" id="9779724at2"/>
<evidence type="ECO:0000259" key="6">
    <source>
        <dbReference type="Pfam" id="PF00263"/>
    </source>
</evidence>
<evidence type="ECO:0000256" key="3">
    <source>
        <dbReference type="RuleBase" id="RU004003"/>
    </source>
</evidence>
<evidence type="ECO:0000256" key="5">
    <source>
        <dbReference type="SAM" id="SignalP"/>
    </source>
</evidence>
<sequence length="484" mass="54622">MKRKVLMIASLLFSPILSADIILKNSDTTVNQALEAIAEDMNLKLVNHLDKESNNEVITQDLSGKGSIILNKISSVFDFDWYEYGGTLTVESNSKYSNMVFKPRNMSVATLFKELNRTFKMSKDLGIMTRNNNRVLIFSGTSRFNKDVKYYANVLDESEFFDNQNNLELARIDFSYYSVMDRDLNSFGSDVMIPGAATLIDDAIQNIGRFQNVTDGDQILETYRLKLTQENKQELEEEETTSKVFPLPESNALLVRGNPQEIRLARRIASLIDERKSQIIFSLRVYDVATDRTQEFGVDSDWINSGIGIYDIVVPPFENTTEYLKNFNALYINGLARSVYSTNILSLENLGSHFGKSDTASVRLVSENETKLEKIVAENGLYITGRILPSGDVRASVNYLEEAFDERTNSTLPNVSSQEIKSEVIIKNGQTVILGGFETTSTTSTETGVPIISSIPLIGELFKNKVDQKRYYKRYISVSYEVVK</sequence>
<dbReference type="PANTHER" id="PTHR30332">
    <property type="entry name" value="PROBABLE GENERAL SECRETION PATHWAY PROTEIN D"/>
    <property type="match status" value="1"/>
</dbReference>
<dbReference type="EMBL" id="RXZH01000002">
    <property type="protein sequence ID" value="RTZ16635.1"/>
    <property type="molecule type" value="Genomic_DNA"/>
</dbReference>
<dbReference type="InterPro" id="IPR005644">
    <property type="entry name" value="NolW-like"/>
</dbReference>
<dbReference type="AlphaFoldDB" id="A0A432CXK0"/>
<comment type="similarity">
    <text evidence="3">Belongs to the bacterial secretin family.</text>
</comment>
<dbReference type="InterPro" id="IPR004845">
    <property type="entry name" value="T2SS_GspD_CS"/>
</dbReference>
<dbReference type="Pfam" id="PF03958">
    <property type="entry name" value="Secretin_N"/>
    <property type="match status" value="1"/>
</dbReference>